<dbReference type="KEGG" id="abri:DFR85_00525"/>
<sequence>MVIVIILLVIAMFSTIYATKFTIKSGKFYPPYAKVIGAFTSNGKINVEIKIENESFPIKIEGGYVSILNTHQKENISPTNLTIFNVSFPITRDLASFSTVSVNGVIQGIMKGNKVFITFSSVAILHISISVTIINFTYNNYTEDIYLKIFNPINITIFGIKYPSISNANLSQSVVGGYYFPLNITLPIGVHYLNISLNFKKYPNSLIYDRNLSIGYYYYFSGYLLTRLYFIPPQNDTFYLYHIEEFSPIR</sequence>
<gene>
    <name evidence="1" type="ORF">DFR85_00525</name>
</gene>
<evidence type="ECO:0000313" key="2">
    <source>
        <dbReference type="Proteomes" id="UP000248044"/>
    </source>
</evidence>
<organism evidence="1 2">
    <name type="scientific">Acidianus brierleyi</name>
    <dbReference type="NCBI Taxonomy" id="41673"/>
    <lineage>
        <taxon>Archaea</taxon>
        <taxon>Thermoproteota</taxon>
        <taxon>Thermoprotei</taxon>
        <taxon>Sulfolobales</taxon>
        <taxon>Sulfolobaceae</taxon>
        <taxon>Acidianus</taxon>
    </lineage>
</organism>
<name>A0A2U9IBD0_9CREN</name>
<proteinExistence type="predicted"/>
<protein>
    <submittedName>
        <fullName evidence="1">Uncharacterized protein</fullName>
    </submittedName>
</protein>
<dbReference type="EMBL" id="CP029289">
    <property type="protein sequence ID" value="AWR93315.1"/>
    <property type="molecule type" value="Genomic_DNA"/>
</dbReference>
<evidence type="ECO:0000313" key="1">
    <source>
        <dbReference type="EMBL" id="AWR93315.1"/>
    </source>
</evidence>
<reference evidence="1 2" key="1">
    <citation type="submission" date="2018-05" db="EMBL/GenBank/DDBJ databases">
        <title>Complete Genome Sequences of Extremely Thermoacidophilic, Metal-Mobilizing Type-Strain Members of the Archaeal Family Sulfolobaceae: Acidianus brierleyi DSM-1651T, Acidianus sulfidivorans DSM-18786T, Metallosphaera hakonensis DSM-7519T, and Metallosphaera prunae DSM-10039T.</title>
        <authorList>
            <person name="Counts J.A."/>
            <person name="Kelly R.M."/>
        </authorList>
    </citation>
    <scope>NUCLEOTIDE SEQUENCE [LARGE SCALE GENOMIC DNA]</scope>
    <source>
        <strain evidence="1 2">DSM 1651</strain>
    </source>
</reference>
<dbReference type="AlphaFoldDB" id="A0A2U9IBD0"/>
<accession>A0A2U9IBD0</accession>
<dbReference type="Proteomes" id="UP000248044">
    <property type="component" value="Chromosome"/>
</dbReference>
<keyword evidence="2" id="KW-1185">Reference proteome</keyword>